<dbReference type="CDD" id="cd00093">
    <property type="entry name" value="HTH_XRE"/>
    <property type="match status" value="1"/>
</dbReference>
<dbReference type="GO" id="GO:0003677">
    <property type="term" value="F:DNA binding"/>
    <property type="evidence" value="ECO:0007669"/>
    <property type="project" value="InterPro"/>
</dbReference>
<feature type="domain" description="HTH cro/C1-type" evidence="1">
    <location>
        <begin position="17"/>
        <end position="62"/>
    </location>
</feature>
<organism evidence="2">
    <name type="scientific">uncultured Sporomusa sp</name>
    <dbReference type="NCBI Taxonomy" id="307249"/>
    <lineage>
        <taxon>Bacteria</taxon>
        <taxon>Bacillati</taxon>
        <taxon>Bacillota</taxon>
        <taxon>Negativicutes</taxon>
        <taxon>Selenomonadales</taxon>
        <taxon>Sporomusaceae</taxon>
        <taxon>Sporomusa</taxon>
        <taxon>environmental samples</taxon>
    </lineage>
</organism>
<proteinExistence type="predicted"/>
<evidence type="ECO:0000259" key="1">
    <source>
        <dbReference type="PROSITE" id="PS50943"/>
    </source>
</evidence>
<dbReference type="EMBL" id="FMJE01000005">
    <property type="protein sequence ID" value="SCM82493.1"/>
    <property type="molecule type" value="Genomic_DNA"/>
</dbReference>
<evidence type="ECO:0000313" key="2">
    <source>
        <dbReference type="EMBL" id="SCM82493.1"/>
    </source>
</evidence>
<protein>
    <submittedName>
        <fullName evidence="2">Putative Helix-turn-helix domain protein</fullName>
    </submittedName>
</protein>
<reference evidence="2" key="1">
    <citation type="submission" date="2016-08" db="EMBL/GenBank/DDBJ databases">
        <authorList>
            <person name="Seilhamer J.J."/>
        </authorList>
    </citation>
    <scope>NUCLEOTIDE SEQUENCE</scope>
    <source>
        <strain evidence="2">86</strain>
    </source>
</reference>
<dbReference type="InterPro" id="IPR001387">
    <property type="entry name" value="Cro/C1-type_HTH"/>
</dbReference>
<gene>
    <name evidence="2" type="ORF">KL86SPO_50264</name>
</gene>
<dbReference type="AlphaFoldDB" id="A0A212LY21"/>
<sequence length="120" mass="13369">MATFQERFNMLFDDSDLSQEEFGAKVGASKFQIFNWRSGRGEPDSEMMKVIAKTFKVNSSWLLGETDIKTPFDAETALTPGEISPADLALIRKFKSLSPSKQKAIEILTSDNEQSAAIDK</sequence>
<dbReference type="RefSeq" id="WP_288185159.1">
    <property type="nucleotide sequence ID" value="NZ_LT608335.1"/>
</dbReference>
<dbReference type="Gene3D" id="1.10.260.40">
    <property type="entry name" value="lambda repressor-like DNA-binding domains"/>
    <property type="match status" value="1"/>
</dbReference>
<dbReference type="Pfam" id="PF01381">
    <property type="entry name" value="HTH_3"/>
    <property type="match status" value="1"/>
</dbReference>
<dbReference type="InterPro" id="IPR010982">
    <property type="entry name" value="Lambda_DNA-bd_dom_sf"/>
</dbReference>
<name>A0A212LY21_9FIRM</name>
<accession>A0A212LY21</accession>
<dbReference type="PROSITE" id="PS50943">
    <property type="entry name" value="HTH_CROC1"/>
    <property type="match status" value="1"/>
</dbReference>
<dbReference type="SUPFAM" id="SSF47413">
    <property type="entry name" value="lambda repressor-like DNA-binding domains"/>
    <property type="match status" value="1"/>
</dbReference>